<gene>
    <name evidence="2" type="ORF">PaG_03189</name>
</gene>
<dbReference type="AlphaFoldDB" id="W3VLW1"/>
<name>W3VLW1_MOEAP</name>
<sequence length="214" mass="24055">MARPDDPVCAGRQHRRSEADCTPILAAFQDRLTRDDSKLDETRCDSVPVLDMSCTRGKQNVMCTPVSEPLTAQRRSRRRCHASQPVGAAAAENIARRCSELRRRQRQLSDATPLESKGRQVKSSKKNSSNSRRLLQIQAHPPKHARWGRSDIFEGLEQIGGREVGEGEARQEPPAVTTNKHSWQRLQAASQARPLARSLQSDLKFELRRRDAGT</sequence>
<dbReference type="HOGENOM" id="CLU_1289429_0_0_1"/>
<comment type="caution">
    <text evidence="2">The sequence shown here is derived from an EMBL/GenBank/DDBJ whole genome shotgun (WGS) entry which is preliminary data.</text>
</comment>
<evidence type="ECO:0000313" key="3">
    <source>
        <dbReference type="Proteomes" id="UP000019462"/>
    </source>
</evidence>
<reference evidence="2 3" key="1">
    <citation type="journal article" date="2014" name="Genome Announc.">
        <title>Genome sequence of the basidiomycetous fungus Pseudozyma aphidis DSM70725, an efficient producer of biosurfactant mannosylerythritol lipids.</title>
        <authorList>
            <person name="Lorenz S."/>
            <person name="Guenther M."/>
            <person name="Grumaz C."/>
            <person name="Rupp S."/>
            <person name="Zibek S."/>
            <person name="Sohn K."/>
        </authorList>
    </citation>
    <scope>NUCLEOTIDE SEQUENCE [LARGE SCALE GENOMIC DNA]</scope>
    <source>
        <strain evidence="3">ATCC 32657 / CBS 517.83 / DSM 70725 / JCM 10318 / NBRC 10182 / NRRL Y-7954 / St-0401</strain>
    </source>
</reference>
<dbReference type="Proteomes" id="UP000019462">
    <property type="component" value="Unassembled WGS sequence"/>
</dbReference>
<accession>W3VLW1</accession>
<protein>
    <submittedName>
        <fullName evidence="2">Uncharacterized protein</fullName>
    </submittedName>
</protein>
<dbReference type="EMBL" id="AWNI01000010">
    <property type="protein sequence ID" value="ETS62554.1"/>
    <property type="molecule type" value="Genomic_DNA"/>
</dbReference>
<proteinExistence type="predicted"/>
<organism evidence="2 3">
    <name type="scientific">Moesziomyces aphidis</name>
    <name type="common">Pseudozyma aphidis</name>
    <dbReference type="NCBI Taxonomy" id="84754"/>
    <lineage>
        <taxon>Eukaryota</taxon>
        <taxon>Fungi</taxon>
        <taxon>Dikarya</taxon>
        <taxon>Basidiomycota</taxon>
        <taxon>Ustilaginomycotina</taxon>
        <taxon>Ustilaginomycetes</taxon>
        <taxon>Ustilaginales</taxon>
        <taxon>Ustilaginaceae</taxon>
        <taxon>Moesziomyces</taxon>
    </lineage>
</organism>
<feature type="region of interest" description="Disordered" evidence="1">
    <location>
        <begin position="103"/>
        <end position="150"/>
    </location>
</feature>
<evidence type="ECO:0000313" key="2">
    <source>
        <dbReference type="EMBL" id="ETS62554.1"/>
    </source>
</evidence>
<evidence type="ECO:0000256" key="1">
    <source>
        <dbReference type="SAM" id="MobiDB-lite"/>
    </source>
</evidence>
<keyword evidence="3" id="KW-1185">Reference proteome</keyword>